<organism evidence="1 2">
    <name type="scientific">Chitinophaga silvatica</name>
    <dbReference type="NCBI Taxonomy" id="2282649"/>
    <lineage>
        <taxon>Bacteria</taxon>
        <taxon>Pseudomonadati</taxon>
        <taxon>Bacteroidota</taxon>
        <taxon>Chitinophagia</taxon>
        <taxon>Chitinophagales</taxon>
        <taxon>Chitinophagaceae</taxon>
        <taxon>Chitinophaga</taxon>
    </lineage>
</organism>
<dbReference type="OrthoDB" id="647147at2"/>
<protein>
    <recommendedName>
        <fullName evidence="3">DUF4595 domain-containing protein</fullName>
    </recommendedName>
</protein>
<keyword evidence="2" id="KW-1185">Reference proteome</keyword>
<dbReference type="Proteomes" id="UP000260644">
    <property type="component" value="Unassembled WGS sequence"/>
</dbReference>
<sequence>MKTKFLLYFAIVLFTGTIVLSCKKKDKDLPPTPAPEEQPDTLQGYLPLYVEDDYRIVDSFAYNSDHTIDKIFSGKSVNRWLNIFEFQYGSDKKCSKIIQTENNGATSKNIYYSFEYNQERIKLILSSDYTSQTSTFQYTLDNKNQVIFVGSKDTLKETPTKAVYYRDLKYEANNLKEWNHYWYSIEPDGQEYLSTFHYSFKYDDKPSFYTRVFKNNPALQILYLNVKNQELHLFSENNITEMKYFNNNILSDDTIRFIITNTYNSSTKMLEKRRIEQDGNITNYKYHVISVK</sequence>
<comment type="caution">
    <text evidence="1">The sequence shown here is derived from an EMBL/GenBank/DDBJ whole genome shotgun (WGS) entry which is preliminary data.</text>
</comment>
<dbReference type="PROSITE" id="PS51257">
    <property type="entry name" value="PROKAR_LIPOPROTEIN"/>
    <property type="match status" value="1"/>
</dbReference>
<evidence type="ECO:0000313" key="2">
    <source>
        <dbReference type="Proteomes" id="UP000260644"/>
    </source>
</evidence>
<reference evidence="1 2" key="1">
    <citation type="submission" date="2018-07" db="EMBL/GenBank/DDBJ databases">
        <title>Chitinophaga K2CV101002-2 sp. nov., isolated from a monsoon evergreen broad-leaved forest soil.</title>
        <authorList>
            <person name="Lv Y."/>
        </authorList>
    </citation>
    <scope>NUCLEOTIDE SEQUENCE [LARGE SCALE GENOMIC DNA]</scope>
    <source>
        <strain evidence="1 2">GDMCC 1.1288</strain>
    </source>
</reference>
<evidence type="ECO:0008006" key="3">
    <source>
        <dbReference type="Google" id="ProtNLM"/>
    </source>
</evidence>
<evidence type="ECO:0000313" key="1">
    <source>
        <dbReference type="EMBL" id="RFS24748.1"/>
    </source>
</evidence>
<proteinExistence type="predicted"/>
<dbReference type="RefSeq" id="WP_116974626.1">
    <property type="nucleotide sequence ID" value="NZ_QPMM01000002.1"/>
</dbReference>
<dbReference type="AlphaFoldDB" id="A0A3E1YE26"/>
<dbReference type="EMBL" id="QPMM01000002">
    <property type="protein sequence ID" value="RFS24748.1"/>
    <property type="molecule type" value="Genomic_DNA"/>
</dbReference>
<accession>A0A3E1YE26</accession>
<gene>
    <name evidence="1" type="ORF">DVR12_06000</name>
</gene>
<name>A0A3E1YE26_9BACT</name>